<keyword evidence="12" id="KW-1185">Reference proteome</keyword>
<dbReference type="GO" id="GO:0005524">
    <property type="term" value="F:ATP binding"/>
    <property type="evidence" value="ECO:0007669"/>
    <property type="project" value="UniProtKB-KW"/>
</dbReference>
<dbReference type="PANTHER" id="PTHR38761">
    <property type="entry name" value="GLUTAMATE--CYSTEINE LIGASE"/>
    <property type="match status" value="1"/>
</dbReference>
<evidence type="ECO:0000256" key="9">
    <source>
        <dbReference type="RuleBase" id="RU004391"/>
    </source>
</evidence>
<evidence type="ECO:0000256" key="2">
    <source>
        <dbReference type="ARBA" id="ARBA00008772"/>
    </source>
</evidence>
<dbReference type="GO" id="GO:0006750">
    <property type="term" value="P:glutathione biosynthetic process"/>
    <property type="evidence" value="ECO:0007669"/>
    <property type="project" value="UniProtKB-UniRule"/>
</dbReference>
<dbReference type="GO" id="GO:0046872">
    <property type="term" value="F:metal ion binding"/>
    <property type="evidence" value="ECO:0007669"/>
    <property type="project" value="TreeGrafter"/>
</dbReference>
<dbReference type="AlphaFoldDB" id="A0A222GCQ8"/>
<keyword evidence="3 8" id="KW-0436">Ligase</keyword>
<dbReference type="UniPathway" id="UPA00142">
    <property type="reaction ID" value="UER00209"/>
</dbReference>
<dbReference type="InterPro" id="IPR014746">
    <property type="entry name" value="Gln_synth/guanido_kin_cat_dom"/>
</dbReference>
<evidence type="ECO:0000256" key="4">
    <source>
        <dbReference type="ARBA" id="ARBA00022684"/>
    </source>
</evidence>
<proteinExistence type="inferred from homology"/>
<dbReference type="InterPro" id="IPR007370">
    <property type="entry name" value="Glu_cys_ligase"/>
</dbReference>
<dbReference type="GO" id="GO:0005829">
    <property type="term" value="C:cytosol"/>
    <property type="evidence" value="ECO:0007669"/>
    <property type="project" value="TreeGrafter"/>
</dbReference>
<evidence type="ECO:0000256" key="8">
    <source>
        <dbReference type="HAMAP-Rule" id="MF_00578"/>
    </source>
</evidence>
<comment type="catalytic activity">
    <reaction evidence="7 8 9">
        <text>L-cysteine + L-glutamate + ATP = gamma-L-glutamyl-L-cysteine + ADP + phosphate + H(+)</text>
        <dbReference type="Rhea" id="RHEA:13285"/>
        <dbReference type="ChEBI" id="CHEBI:15378"/>
        <dbReference type="ChEBI" id="CHEBI:29985"/>
        <dbReference type="ChEBI" id="CHEBI:30616"/>
        <dbReference type="ChEBI" id="CHEBI:35235"/>
        <dbReference type="ChEBI" id="CHEBI:43474"/>
        <dbReference type="ChEBI" id="CHEBI:58173"/>
        <dbReference type="ChEBI" id="CHEBI:456216"/>
        <dbReference type="EC" id="6.3.2.2"/>
    </reaction>
</comment>
<evidence type="ECO:0000256" key="7">
    <source>
        <dbReference type="ARBA" id="ARBA00048819"/>
    </source>
</evidence>
<dbReference type="NCBIfam" id="TIGR01434">
    <property type="entry name" value="glu_cys_ligase"/>
    <property type="match status" value="1"/>
</dbReference>
<dbReference type="KEGG" id="cber:B5D82_18950"/>
<name>A0A222GCQ8_9GAMM</name>
<dbReference type="PANTHER" id="PTHR38761:SF1">
    <property type="entry name" value="GLUTAMATE--CYSTEINE LIGASE"/>
    <property type="match status" value="1"/>
</dbReference>
<evidence type="ECO:0000313" key="11">
    <source>
        <dbReference type="EMBL" id="ASP49659.1"/>
    </source>
</evidence>
<evidence type="ECO:0000256" key="6">
    <source>
        <dbReference type="ARBA" id="ARBA00022840"/>
    </source>
</evidence>
<comment type="pathway">
    <text evidence="1 8 9">Sulfur metabolism; glutathione biosynthesis; glutathione from L-cysteine and L-glutamate: step 1/2.</text>
</comment>
<dbReference type="RefSeq" id="WP_081153932.1">
    <property type="nucleotide sequence ID" value="NZ_CP020465.1"/>
</dbReference>
<organism evidence="11 12">
    <name type="scientific">Cognaticolwellia beringensis</name>
    <dbReference type="NCBI Taxonomy" id="1967665"/>
    <lineage>
        <taxon>Bacteria</taxon>
        <taxon>Pseudomonadati</taxon>
        <taxon>Pseudomonadota</taxon>
        <taxon>Gammaproteobacteria</taxon>
        <taxon>Alteromonadales</taxon>
        <taxon>Colwelliaceae</taxon>
        <taxon>Cognaticolwellia</taxon>
    </lineage>
</organism>
<dbReference type="InterPro" id="IPR006334">
    <property type="entry name" value="Glut_cys_ligase"/>
</dbReference>
<gene>
    <name evidence="8" type="primary">gshA</name>
    <name evidence="11" type="ORF">B5D82_18950</name>
</gene>
<keyword evidence="5 8" id="KW-0547">Nucleotide-binding</keyword>
<evidence type="ECO:0000259" key="10">
    <source>
        <dbReference type="Pfam" id="PF04262"/>
    </source>
</evidence>
<dbReference type="EC" id="6.3.2.2" evidence="8"/>
<dbReference type="Pfam" id="PF04262">
    <property type="entry name" value="Glu_cys_ligase"/>
    <property type="match status" value="1"/>
</dbReference>
<comment type="similarity">
    <text evidence="2 8">Belongs to the glutamate--cysteine ligase type 1 family. Type 1 subfamily.</text>
</comment>
<dbReference type="SUPFAM" id="SSF55931">
    <property type="entry name" value="Glutamine synthetase/guanido kinase"/>
    <property type="match status" value="1"/>
</dbReference>
<sequence>MSDLFQTRLQHLKSPSGLAFLSQIQRGIEKEGLRVTSKATIAQTGHPEALGSTLTHNSITTDYSEALLEFITPVFQQVDDTIDYLSDLHHFTLRHMPDEYLWPASMPCRLVGEASIPIAQYGSSNIGQMKHVYRQGLAYRYGRTMQSIAGIHYNFSMPDDFWPYCQQVWGEQGDIQAFTSQRYFDLIRNFRRHSWLLVYLFGASPTLDNSFMADEKTDKLDKFSKNTLGLPFATSLRMSDLGYQSEAQANLNISYINLDHYVDDVTKAIAQGYSDYEKIGINVNGSYRQINSNVLQIENEYYSEIRPKRVTQSGEKPIVALKERGVEYIEVRILDINPFLPVGIDAQQIRFLDVFLLYCLLSESAELSAEESEEIKANQQRVVREGRNPKLMLTQNGQPVAFKKAANALLTELQPIADLLDNAHFEQSNDAISDKNSMHSQALIEQLAKIENSELTPSAIMMVSGDNGDEFIDSMLAQAKQHQAYFSKRGLASAMEAQLKRETIKSIKQQQLLEASDDISFEQFIARQSA</sequence>
<dbReference type="EMBL" id="CP020465">
    <property type="protein sequence ID" value="ASP49659.1"/>
    <property type="molecule type" value="Genomic_DNA"/>
</dbReference>
<evidence type="ECO:0000256" key="5">
    <source>
        <dbReference type="ARBA" id="ARBA00022741"/>
    </source>
</evidence>
<keyword evidence="6 8" id="KW-0067">ATP-binding</keyword>
<accession>A0A222GCQ8</accession>
<dbReference type="HAMAP" id="MF_00578">
    <property type="entry name" value="Glu_cys_ligase"/>
    <property type="match status" value="1"/>
</dbReference>
<dbReference type="OrthoDB" id="9803907at2"/>
<evidence type="ECO:0000256" key="3">
    <source>
        <dbReference type="ARBA" id="ARBA00022598"/>
    </source>
</evidence>
<reference evidence="11 12" key="1">
    <citation type="submission" date="2017-08" db="EMBL/GenBank/DDBJ databases">
        <title>Complete genome of Colwellia sp. NB097-1, a psychrophile bacterium ioslated from Bering Sea.</title>
        <authorList>
            <person name="Chen X."/>
        </authorList>
    </citation>
    <scope>NUCLEOTIDE SEQUENCE [LARGE SCALE GENOMIC DNA]</scope>
    <source>
        <strain evidence="11 12">NB097-1</strain>
    </source>
</reference>
<evidence type="ECO:0000313" key="12">
    <source>
        <dbReference type="Proteomes" id="UP000202259"/>
    </source>
</evidence>
<dbReference type="Gene3D" id="3.30.590.20">
    <property type="match status" value="1"/>
</dbReference>
<dbReference type="GO" id="GO:0004357">
    <property type="term" value="F:glutamate-cysteine ligase activity"/>
    <property type="evidence" value="ECO:0007669"/>
    <property type="project" value="UniProtKB-UniRule"/>
</dbReference>
<dbReference type="Proteomes" id="UP000202259">
    <property type="component" value="Chromosome"/>
</dbReference>
<protein>
    <recommendedName>
        <fullName evidence="8">Glutamate--cysteine ligase</fullName>
        <ecNumber evidence="8">6.3.2.2</ecNumber>
    </recommendedName>
    <alternativeName>
        <fullName evidence="8">Gamma-ECS</fullName>
        <shortName evidence="8">GCS</shortName>
    </alternativeName>
    <alternativeName>
        <fullName evidence="8">Gamma-glutamylcysteine synthetase</fullName>
    </alternativeName>
</protein>
<evidence type="ECO:0000256" key="1">
    <source>
        <dbReference type="ARBA" id="ARBA00005006"/>
    </source>
</evidence>
<feature type="domain" description="Glutamate--cysteine ligase" evidence="10">
    <location>
        <begin position="9"/>
        <end position="382"/>
    </location>
</feature>
<keyword evidence="4 8" id="KW-0317">Glutathione biosynthesis</keyword>